<evidence type="ECO:0000313" key="7">
    <source>
        <dbReference type="Proteomes" id="UP000468766"/>
    </source>
</evidence>
<name>A0A6I0EZ26_9FIRM</name>
<dbReference type="InterPro" id="IPR037118">
    <property type="entry name" value="Val-tRNA_synth_C_sf"/>
</dbReference>
<evidence type="ECO:0000256" key="4">
    <source>
        <dbReference type="SAM" id="Coils"/>
    </source>
</evidence>
<dbReference type="GO" id="GO:0005524">
    <property type="term" value="F:ATP binding"/>
    <property type="evidence" value="ECO:0007669"/>
    <property type="project" value="UniProtKB-KW"/>
</dbReference>
<keyword evidence="7" id="KW-1185">Reference proteome</keyword>
<dbReference type="InterPro" id="IPR017871">
    <property type="entry name" value="ABC_transporter-like_CS"/>
</dbReference>
<protein>
    <submittedName>
        <fullName evidence="6">ABC-F family ATP-binding cassette domain-containing protein</fullName>
    </submittedName>
</protein>
<dbReference type="SMART" id="SM00382">
    <property type="entry name" value="AAA"/>
    <property type="match status" value="2"/>
</dbReference>
<dbReference type="FunFam" id="3.40.50.300:FF:000011">
    <property type="entry name" value="Putative ABC transporter ATP-binding component"/>
    <property type="match status" value="1"/>
</dbReference>
<dbReference type="SUPFAM" id="SSF52540">
    <property type="entry name" value="P-loop containing nucleoside triphosphate hydrolases"/>
    <property type="match status" value="2"/>
</dbReference>
<dbReference type="FunFam" id="3.40.50.300:FF:000309">
    <property type="entry name" value="ABC transporter ATP-binding protein"/>
    <property type="match status" value="1"/>
</dbReference>
<dbReference type="InterPro" id="IPR003439">
    <property type="entry name" value="ABC_transporter-like_ATP-bd"/>
</dbReference>
<dbReference type="OrthoDB" id="9801441at2"/>
<dbReference type="Gene3D" id="3.40.50.300">
    <property type="entry name" value="P-loop containing nucleotide triphosphate hydrolases"/>
    <property type="match status" value="2"/>
</dbReference>
<dbReference type="RefSeq" id="WP_151620962.1">
    <property type="nucleotide sequence ID" value="NZ_WBXO01000009.1"/>
</dbReference>
<reference evidence="6 7" key="1">
    <citation type="submission" date="2019-10" db="EMBL/GenBank/DDBJ databases">
        <title>Whole-genome sequence of the extremophile Heliorestis acidaminivorans DSM 24790.</title>
        <authorList>
            <person name="Kyndt J.A."/>
            <person name="Meyer T.E."/>
        </authorList>
    </citation>
    <scope>NUCLEOTIDE SEQUENCE [LARGE SCALE GENOMIC DNA]</scope>
    <source>
        <strain evidence="6 7">DSM 24790</strain>
    </source>
</reference>
<dbReference type="PANTHER" id="PTHR42855:SF2">
    <property type="entry name" value="DRUG RESISTANCE ABC TRANSPORTER,ATP-BINDING PROTEIN"/>
    <property type="match status" value="1"/>
</dbReference>
<dbReference type="InterPro" id="IPR027417">
    <property type="entry name" value="P-loop_NTPase"/>
</dbReference>
<comment type="caution">
    <text evidence="6">The sequence shown here is derived from an EMBL/GenBank/DDBJ whole genome shotgun (WGS) entry which is preliminary data.</text>
</comment>
<keyword evidence="3 6" id="KW-0067">ATP-binding</keyword>
<dbReference type="InterPro" id="IPR051309">
    <property type="entry name" value="ABCF_ATPase"/>
</dbReference>
<dbReference type="Pfam" id="PF12848">
    <property type="entry name" value="ABC_tran_Xtn"/>
    <property type="match status" value="1"/>
</dbReference>
<evidence type="ECO:0000313" key="6">
    <source>
        <dbReference type="EMBL" id="KAB2951856.1"/>
    </source>
</evidence>
<dbReference type="AlphaFoldDB" id="A0A6I0EZ26"/>
<dbReference type="PANTHER" id="PTHR42855">
    <property type="entry name" value="ABC TRANSPORTER ATP-BINDING SUBUNIT"/>
    <property type="match status" value="1"/>
</dbReference>
<feature type="domain" description="ABC transporter" evidence="5">
    <location>
        <begin position="7"/>
        <end position="268"/>
    </location>
</feature>
<feature type="coiled-coil region" evidence="4">
    <location>
        <begin position="588"/>
        <end position="641"/>
    </location>
</feature>
<dbReference type="Proteomes" id="UP000468766">
    <property type="component" value="Unassembled WGS sequence"/>
</dbReference>
<sequence length="649" mass="74776">MSNKIIVQAKKLALSYGSKSIFEDISFIIHENDKIGLVGPNGAGKTSLFKVMTDEEEATSGDLFWSNQVQIGYVSQLNQLPEGQDLFQVAMSELSDILQLRESIANLEHKMENWEEQTEQAEQGLEKLMEEYAEKVEEYEKCEGYGAEARVRSVLKGLGFSEEDYQQPVEVFSGGQKRRLALARLLLRQQDLIILDEPTNHLDLKAVEWLEDYLRDYTGAVLIISHDRYFLDKVCKRIFHLENGAMEEYPGNYSRFLQLREERMMARQKAYAKDQAEIAKMEEYIRRYKAGVKAKQARGRETLLNRRKRIEKPQEGQSLKDLKFIPHTASAEQVLITHDLAVAYPNKVLFRDLNLTVRKGECVAILGRNGVGKTSLFRVLLGQLEPLTGDIVLGVRVKPAYYAQEQEELQSKQTVLEAIREMRPMTEEDARTLLGRFLFRGEDVFKTVGVLSGGEKSRLIFARLFLMGANFLLLDEPTNHLDIEAKEALEEALAEYEGTVMVISHDRYFLDRLADRILELEEGTFTTYLGNYTDFRRKKDDQAQAKTEALAMQALMSQRKESLQIPTEPVKEKKNNKISNPWKREEAIQKRELEINRLEERIEELTRLLGEETTYQDGEKAKAYAEEFEQAQKNLALAYEEWESLMEND</sequence>
<dbReference type="GO" id="GO:0003676">
    <property type="term" value="F:nucleic acid binding"/>
    <property type="evidence" value="ECO:0007669"/>
    <property type="project" value="UniProtKB-ARBA"/>
</dbReference>
<dbReference type="Pfam" id="PF00005">
    <property type="entry name" value="ABC_tran"/>
    <property type="match status" value="2"/>
</dbReference>
<feature type="domain" description="ABC transporter" evidence="5">
    <location>
        <begin position="335"/>
        <end position="547"/>
    </location>
</feature>
<evidence type="ECO:0000256" key="3">
    <source>
        <dbReference type="ARBA" id="ARBA00022840"/>
    </source>
</evidence>
<evidence type="ECO:0000256" key="1">
    <source>
        <dbReference type="ARBA" id="ARBA00022737"/>
    </source>
</evidence>
<keyword evidence="4" id="KW-0175">Coiled coil</keyword>
<evidence type="ECO:0000259" key="5">
    <source>
        <dbReference type="PROSITE" id="PS50893"/>
    </source>
</evidence>
<gene>
    <name evidence="6" type="ORF">F9B85_11270</name>
</gene>
<organism evidence="6 7">
    <name type="scientific">Heliorestis acidaminivorans</name>
    <dbReference type="NCBI Taxonomy" id="553427"/>
    <lineage>
        <taxon>Bacteria</taxon>
        <taxon>Bacillati</taxon>
        <taxon>Bacillota</taxon>
        <taxon>Clostridia</taxon>
        <taxon>Eubacteriales</taxon>
        <taxon>Heliobacteriaceae</taxon>
        <taxon>Heliorestis</taxon>
    </lineage>
</organism>
<dbReference type="GO" id="GO:0016887">
    <property type="term" value="F:ATP hydrolysis activity"/>
    <property type="evidence" value="ECO:0007669"/>
    <property type="project" value="InterPro"/>
</dbReference>
<dbReference type="Gene3D" id="1.10.287.380">
    <property type="entry name" value="Valyl-tRNA synthetase, C-terminal domain"/>
    <property type="match status" value="1"/>
</dbReference>
<dbReference type="InterPro" id="IPR003593">
    <property type="entry name" value="AAA+_ATPase"/>
</dbReference>
<accession>A0A6I0EZ26</accession>
<evidence type="ECO:0000256" key="2">
    <source>
        <dbReference type="ARBA" id="ARBA00022741"/>
    </source>
</evidence>
<dbReference type="PROSITE" id="PS00211">
    <property type="entry name" value="ABC_TRANSPORTER_1"/>
    <property type="match status" value="2"/>
</dbReference>
<dbReference type="EMBL" id="WBXO01000009">
    <property type="protein sequence ID" value="KAB2951856.1"/>
    <property type="molecule type" value="Genomic_DNA"/>
</dbReference>
<feature type="coiled-coil region" evidence="4">
    <location>
        <begin position="97"/>
        <end position="142"/>
    </location>
</feature>
<keyword evidence="2" id="KW-0547">Nucleotide-binding</keyword>
<dbReference type="InterPro" id="IPR032781">
    <property type="entry name" value="ABC_tran_Xtn"/>
</dbReference>
<dbReference type="PROSITE" id="PS50893">
    <property type="entry name" value="ABC_TRANSPORTER_2"/>
    <property type="match status" value="2"/>
</dbReference>
<proteinExistence type="predicted"/>
<keyword evidence="1" id="KW-0677">Repeat</keyword>
<dbReference type="CDD" id="cd03221">
    <property type="entry name" value="ABCF_EF-3"/>
    <property type="match status" value="2"/>
</dbReference>